<reference evidence="9" key="1">
    <citation type="journal article" date="2018" name="DNA Res.">
        <title>Multiple hybrid de novo genome assembly of finger millet, an orphan allotetraploid crop.</title>
        <authorList>
            <person name="Hatakeyama M."/>
            <person name="Aluri S."/>
            <person name="Balachadran M.T."/>
            <person name="Sivarajan S.R."/>
            <person name="Patrignani A."/>
            <person name="Gruter S."/>
            <person name="Poveda L."/>
            <person name="Shimizu-Inatsugi R."/>
            <person name="Baeten J."/>
            <person name="Francoijs K.J."/>
            <person name="Nataraja K.N."/>
            <person name="Reddy Y.A.N."/>
            <person name="Phadnis S."/>
            <person name="Ravikumar R.L."/>
            <person name="Schlapbach R."/>
            <person name="Sreeman S.M."/>
            <person name="Shimizu K.K."/>
        </authorList>
    </citation>
    <scope>NUCLEOTIDE SEQUENCE</scope>
</reference>
<comment type="similarity">
    <text evidence="7">Belongs to the glycosyl hydrolase 16 family.</text>
</comment>
<keyword evidence="7" id="KW-0964">Secreted</keyword>
<dbReference type="Proteomes" id="UP001054889">
    <property type="component" value="Unassembled WGS sequence"/>
</dbReference>
<dbReference type="PIRSF" id="PIRSF005604">
    <property type="entry name" value="XET"/>
    <property type="match status" value="1"/>
</dbReference>
<feature type="chain" id="PRO_5043085290" description="Xyloglucan endotransglucosylase/hydrolase" evidence="7">
    <location>
        <begin position="28"/>
        <end position="290"/>
    </location>
</feature>
<dbReference type="InterPro" id="IPR044791">
    <property type="entry name" value="Beta-glucanase/XTH"/>
</dbReference>
<dbReference type="GO" id="GO:0071555">
    <property type="term" value="P:cell wall organization"/>
    <property type="evidence" value="ECO:0007669"/>
    <property type="project" value="UniProtKB-KW"/>
</dbReference>
<dbReference type="Pfam" id="PF00722">
    <property type="entry name" value="Glyco_hydro_16"/>
    <property type="match status" value="1"/>
</dbReference>
<dbReference type="GO" id="GO:0010411">
    <property type="term" value="P:xyloglucan metabolic process"/>
    <property type="evidence" value="ECO:0007669"/>
    <property type="project" value="InterPro"/>
</dbReference>
<evidence type="ECO:0000313" key="9">
    <source>
        <dbReference type="EMBL" id="GJN36626.1"/>
    </source>
</evidence>
<keyword evidence="7" id="KW-0732">Signal</keyword>
<dbReference type="PRINTS" id="PR00737">
    <property type="entry name" value="GLHYDRLASE16"/>
</dbReference>
<evidence type="ECO:0000256" key="2">
    <source>
        <dbReference type="ARBA" id="ARBA00022801"/>
    </source>
</evidence>
<keyword evidence="1 7" id="KW-0808">Transferase</keyword>
<keyword evidence="2 7" id="KW-0378">Hydrolase</keyword>
<keyword evidence="10" id="KW-1185">Reference proteome</keyword>
<evidence type="ECO:0000256" key="4">
    <source>
        <dbReference type="ARBA" id="ARBA00023295"/>
    </source>
</evidence>
<dbReference type="InterPro" id="IPR016455">
    <property type="entry name" value="XTH"/>
</dbReference>
<comment type="PTM">
    <text evidence="7">Contains at least one intrachain disulfide bond essential for its enzymatic activity.</text>
</comment>
<proteinExistence type="inferred from homology"/>
<comment type="function">
    <text evidence="7">Catalyzes xyloglucan endohydrolysis (XEH) and/or endotransglycosylation (XET). Cleaves and religates xyloglucan polymers, an essential constituent of the primary cell wall, and thereby participates in cell wall construction of growing tissues.</text>
</comment>
<dbReference type="GO" id="GO:0004553">
    <property type="term" value="F:hydrolase activity, hydrolyzing O-glycosyl compounds"/>
    <property type="evidence" value="ECO:0007669"/>
    <property type="project" value="InterPro"/>
</dbReference>
<dbReference type="PROSITE" id="PS51762">
    <property type="entry name" value="GH16_2"/>
    <property type="match status" value="1"/>
</dbReference>
<dbReference type="Pfam" id="PF06955">
    <property type="entry name" value="XET_C"/>
    <property type="match status" value="1"/>
</dbReference>
<dbReference type="AlphaFoldDB" id="A0AAV5FNQ4"/>
<gene>
    <name evidence="9" type="primary">gb25503</name>
    <name evidence="9" type="ORF">PR202_gb25503</name>
</gene>
<dbReference type="PANTHER" id="PTHR31062">
    <property type="entry name" value="XYLOGLUCAN ENDOTRANSGLUCOSYLASE/HYDROLASE PROTEIN 8-RELATED"/>
    <property type="match status" value="1"/>
</dbReference>
<keyword evidence="7" id="KW-0052">Apoplast</keyword>
<feature type="glycosylation site" description="N-linked (GlcNAc...) asparagine" evidence="6">
    <location>
        <position position="117"/>
    </location>
</feature>
<evidence type="ECO:0000256" key="3">
    <source>
        <dbReference type="ARBA" id="ARBA00023157"/>
    </source>
</evidence>
<reference evidence="9" key="2">
    <citation type="submission" date="2021-12" db="EMBL/GenBank/DDBJ databases">
        <title>Resequencing data analysis of finger millet.</title>
        <authorList>
            <person name="Hatakeyama M."/>
            <person name="Aluri S."/>
            <person name="Balachadran M.T."/>
            <person name="Sivarajan S.R."/>
            <person name="Poveda L."/>
            <person name="Shimizu-Inatsugi R."/>
            <person name="Schlapbach R."/>
            <person name="Sreeman S.M."/>
            <person name="Shimizu K.K."/>
        </authorList>
    </citation>
    <scope>NUCLEOTIDE SEQUENCE</scope>
</reference>
<comment type="subcellular location">
    <subcellularLocation>
        <location evidence="7">Secreted</location>
        <location evidence="7">Cell wall</location>
    </subcellularLocation>
    <subcellularLocation>
        <location evidence="7">Secreted</location>
        <location evidence="7">Extracellular space</location>
        <location evidence="7">Apoplast</location>
    </subcellularLocation>
</comment>
<dbReference type="InterPro" id="IPR013320">
    <property type="entry name" value="ConA-like_dom_sf"/>
</dbReference>
<comment type="caution">
    <text evidence="9">The sequence shown here is derived from an EMBL/GenBank/DDBJ whole genome shotgun (WGS) entry which is preliminary data.</text>
</comment>
<dbReference type="GO" id="GO:0016762">
    <property type="term" value="F:xyloglucan:xyloglucosyl transferase activity"/>
    <property type="evidence" value="ECO:0007669"/>
    <property type="project" value="UniProtKB-EC"/>
</dbReference>
<keyword evidence="4 7" id="KW-0326">Glycosidase</keyword>
<feature type="signal peptide" evidence="7">
    <location>
        <begin position="1"/>
        <end position="27"/>
    </location>
</feature>
<sequence>MARRSSDLLASLLAVAVLVALLGTASAQQQWFDEKTFTTEGNIRVDNDGSGQVASLLLDRQSGAGFFSKQKYLYGEFSIQMKLIPGNSAGTVTSFYLTSGPGNGTNHDEIDMEFMGNSTGDPVVLNTNVWVSGDGKKEHQFNLWFDPAADFHTYTIIWNPKNIIFKVDDLFIRSFKRYSDLPYPTVRPMEVHATLWDGSWWATRKGEVPIDWSHGPFVVSYKGYNADACAPMGEGKPPSCAAGSERWMDRVPSAAEMETVAWAKKSYMSYNYCEDGWRFPQGFPGECGRN</sequence>
<dbReference type="InterPro" id="IPR008264">
    <property type="entry name" value="Beta_glucanase"/>
</dbReference>
<feature type="active site" description="Nucleophile" evidence="5">
    <location>
        <position position="109"/>
    </location>
</feature>
<evidence type="ECO:0000256" key="5">
    <source>
        <dbReference type="PIRSR" id="PIRSR005604-1"/>
    </source>
</evidence>
<evidence type="ECO:0000256" key="1">
    <source>
        <dbReference type="ARBA" id="ARBA00022679"/>
    </source>
</evidence>
<dbReference type="SUPFAM" id="SSF49899">
    <property type="entry name" value="Concanavalin A-like lectins/glucanases"/>
    <property type="match status" value="1"/>
</dbReference>
<keyword evidence="3" id="KW-1015">Disulfide bond</keyword>
<feature type="domain" description="GH16" evidence="8">
    <location>
        <begin position="1"/>
        <end position="221"/>
    </location>
</feature>
<evidence type="ECO:0000256" key="7">
    <source>
        <dbReference type="RuleBase" id="RU361120"/>
    </source>
</evidence>
<evidence type="ECO:0000313" key="10">
    <source>
        <dbReference type="Proteomes" id="UP001054889"/>
    </source>
</evidence>
<organism evidence="9 10">
    <name type="scientific">Eleusine coracana subsp. coracana</name>
    <dbReference type="NCBI Taxonomy" id="191504"/>
    <lineage>
        <taxon>Eukaryota</taxon>
        <taxon>Viridiplantae</taxon>
        <taxon>Streptophyta</taxon>
        <taxon>Embryophyta</taxon>
        <taxon>Tracheophyta</taxon>
        <taxon>Spermatophyta</taxon>
        <taxon>Magnoliopsida</taxon>
        <taxon>Liliopsida</taxon>
        <taxon>Poales</taxon>
        <taxon>Poaceae</taxon>
        <taxon>PACMAD clade</taxon>
        <taxon>Chloridoideae</taxon>
        <taxon>Cynodonteae</taxon>
        <taxon>Eleusininae</taxon>
        <taxon>Eleusine</taxon>
    </lineage>
</organism>
<feature type="active site" description="Proton donor" evidence="5">
    <location>
        <position position="113"/>
    </location>
</feature>
<dbReference type="InterPro" id="IPR000757">
    <property type="entry name" value="Beta-glucanase-like"/>
</dbReference>
<accession>A0AAV5FNQ4</accession>
<dbReference type="EMBL" id="BQKI01000090">
    <property type="protein sequence ID" value="GJN36626.1"/>
    <property type="molecule type" value="Genomic_DNA"/>
</dbReference>
<dbReference type="InterPro" id="IPR010713">
    <property type="entry name" value="XET_C"/>
</dbReference>
<evidence type="ECO:0000256" key="6">
    <source>
        <dbReference type="PIRSR" id="PIRSR005604-2"/>
    </source>
</evidence>
<protein>
    <recommendedName>
        <fullName evidence="7">Xyloglucan endotransglucosylase/hydrolase</fullName>
        <ecNumber evidence="7">2.4.1.207</ecNumber>
    </recommendedName>
</protein>
<keyword evidence="7" id="KW-0134">Cell wall</keyword>
<keyword evidence="7" id="KW-0961">Cell wall biogenesis/degradation</keyword>
<dbReference type="GO" id="GO:0048046">
    <property type="term" value="C:apoplast"/>
    <property type="evidence" value="ECO:0007669"/>
    <property type="project" value="UniProtKB-SubCell"/>
</dbReference>
<dbReference type="GO" id="GO:0042546">
    <property type="term" value="P:cell wall biogenesis"/>
    <property type="evidence" value="ECO:0007669"/>
    <property type="project" value="InterPro"/>
</dbReference>
<dbReference type="EC" id="2.4.1.207" evidence="7"/>
<evidence type="ECO:0000259" key="8">
    <source>
        <dbReference type="PROSITE" id="PS51762"/>
    </source>
</evidence>
<dbReference type="Gene3D" id="2.60.120.200">
    <property type="match status" value="1"/>
</dbReference>
<name>A0AAV5FNQ4_ELECO</name>